<evidence type="ECO:0000256" key="3">
    <source>
        <dbReference type="SAM" id="SignalP"/>
    </source>
</evidence>
<dbReference type="GO" id="GO:0005886">
    <property type="term" value="C:plasma membrane"/>
    <property type="evidence" value="ECO:0007669"/>
    <property type="project" value="TreeGrafter"/>
</dbReference>
<dbReference type="PANTHER" id="PTHR23268">
    <property type="entry name" value="T-CELL RECEPTOR BETA CHAIN"/>
    <property type="match status" value="1"/>
</dbReference>
<dbReference type="InterPro" id="IPR036179">
    <property type="entry name" value="Ig-like_dom_sf"/>
</dbReference>
<gene>
    <name evidence="5" type="primary">Tcrb_2</name>
    <name evidence="5" type="ORF">FOF47_R13909</name>
</gene>
<dbReference type="InterPro" id="IPR003599">
    <property type="entry name" value="Ig_sub"/>
</dbReference>
<feature type="chain" id="PRO_5026032366" evidence="3">
    <location>
        <begin position="22"/>
        <end position="129"/>
    </location>
</feature>
<dbReference type="PANTHER" id="PTHR23268:SF101">
    <property type="entry name" value="T CELL RECEPTOR BETA VARIABLE 9"/>
    <property type="match status" value="1"/>
</dbReference>
<comment type="caution">
    <text evidence="5">The sequence shown here is derived from an EMBL/GenBank/DDBJ whole genome shotgun (WGS) entry which is preliminary data.</text>
</comment>
<dbReference type="Pfam" id="PF07686">
    <property type="entry name" value="V-set"/>
    <property type="match status" value="1"/>
</dbReference>
<dbReference type="PROSITE" id="PS50835">
    <property type="entry name" value="IG_LIKE"/>
    <property type="match status" value="1"/>
</dbReference>
<evidence type="ECO:0000256" key="2">
    <source>
        <dbReference type="ARBA" id="ARBA00022859"/>
    </source>
</evidence>
<dbReference type="Gene3D" id="2.60.40.10">
    <property type="entry name" value="Immunoglobulins"/>
    <property type="match status" value="1"/>
</dbReference>
<dbReference type="SUPFAM" id="SSF48726">
    <property type="entry name" value="Immunoglobulin"/>
    <property type="match status" value="1"/>
</dbReference>
<name>A0A6G1ACH1_CROCR</name>
<feature type="non-terminal residue" evidence="5">
    <location>
        <position position="1"/>
    </location>
</feature>
<organism evidence="5 6">
    <name type="scientific">Crocuta crocuta</name>
    <name type="common">Spotted hyena</name>
    <dbReference type="NCBI Taxonomy" id="9678"/>
    <lineage>
        <taxon>Eukaryota</taxon>
        <taxon>Metazoa</taxon>
        <taxon>Chordata</taxon>
        <taxon>Craniata</taxon>
        <taxon>Vertebrata</taxon>
        <taxon>Euteleostomi</taxon>
        <taxon>Mammalia</taxon>
        <taxon>Eutheria</taxon>
        <taxon>Laurasiatheria</taxon>
        <taxon>Carnivora</taxon>
        <taxon>Feliformia</taxon>
        <taxon>Hyaenidae</taxon>
        <taxon>Crocuta</taxon>
    </lineage>
</organism>
<evidence type="ECO:0000313" key="5">
    <source>
        <dbReference type="EMBL" id="KAF0873317.1"/>
    </source>
</evidence>
<dbReference type="SMART" id="SM00406">
    <property type="entry name" value="IGv"/>
    <property type="match status" value="1"/>
</dbReference>
<keyword evidence="1 3" id="KW-0732">Signal</keyword>
<sequence length="129" mass="14360">MGSRLLCCVALCLLRAGPVDSGVTQTPRHLVKGRGQQVTLSCSPISGHLSLYWYQQAVGQGPQLLIQYYDRKEYNKGNFSERFSCQQFPDYHSELNVSSLELTDTAVYLCASSPDTALRPPQPTVQKYS</sequence>
<accession>A0A6G1ACH1</accession>
<feature type="non-terminal residue" evidence="5">
    <location>
        <position position="129"/>
    </location>
</feature>
<feature type="signal peptide" evidence="3">
    <location>
        <begin position="1"/>
        <end position="21"/>
    </location>
</feature>
<evidence type="ECO:0000256" key="1">
    <source>
        <dbReference type="ARBA" id="ARBA00022729"/>
    </source>
</evidence>
<dbReference type="AlphaFoldDB" id="A0A6G1ACH1"/>
<dbReference type="EMBL" id="VOAJ01005919">
    <property type="protein sequence ID" value="KAF0873317.1"/>
    <property type="molecule type" value="Genomic_DNA"/>
</dbReference>
<dbReference type="InterPro" id="IPR007110">
    <property type="entry name" value="Ig-like_dom"/>
</dbReference>
<keyword evidence="2" id="KW-0391">Immunity</keyword>
<evidence type="ECO:0000313" key="6">
    <source>
        <dbReference type="Proteomes" id="UP000475037"/>
    </source>
</evidence>
<reference evidence="5 6" key="1">
    <citation type="submission" date="2019-11" db="EMBL/GenBank/DDBJ databases">
        <authorList>
            <person name="Yang C."/>
            <person name="Li F."/>
        </authorList>
    </citation>
    <scope>NUCLEOTIDE SEQUENCE [LARGE SCALE GENOMIC DNA]</scope>
    <source>
        <strain evidence="5">KB4526</strain>
        <tissue evidence="5">Muscle</tissue>
    </source>
</reference>
<feature type="domain" description="Ig-like" evidence="4">
    <location>
        <begin position="18"/>
        <end position="126"/>
    </location>
</feature>
<dbReference type="GO" id="GO:0002376">
    <property type="term" value="P:immune system process"/>
    <property type="evidence" value="ECO:0007669"/>
    <property type="project" value="UniProtKB-KW"/>
</dbReference>
<evidence type="ECO:0000259" key="4">
    <source>
        <dbReference type="PROSITE" id="PS50835"/>
    </source>
</evidence>
<dbReference type="SMART" id="SM00409">
    <property type="entry name" value="IG"/>
    <property type="match status" value="1"/>
</dbReference>
<dbReference type="InterPro" id="IPR050413">
    <property type="entry name" value="TCR_beta_variable"/>
</dbReference>
<dbReference type="InterPro" id="IPR013106">
    <property type="entry name" value="Ig_V-set"/>
</dbReference>
<dbReference type="InterPro" id="IPR013783">
    <property type="entry name" value="Ig-like_fold"/>
</dbReference>
<keyword evidence="6" id="KW-1185">Reference proteome</keyword>
<proteinExistence type="predicted"/>
<protein>
    <submittedName>
        <fullName evidence="5">TVB2 protein</fullName>
    </submittedName>
</protein>
<dbReference type="GO" id="GO:0007166">
    <property type="term" value="P:cell surface receptor signaling pathway"/>
    <property type="evidence" value="ECO:0007669"/>
    <property type="project" value="TreeGrafter"/>
</dbReference>
<dbReference type="Proteomes" id="UP000475037">
    <property type="component" value="Unassembled WGS sequence"/>
</dbReference>